<name>A0ABS1EDL5_9BURK</name>
<dbReference type="Pfam" id="PF09361">
    <property type="entry name" value="Phasin_2"/>
    <property type="match status" value="1"/>
</dbReference>
<comment type="caution">
    <text evidence="2">The sequence shown here is derived from an EMBL/GenBank/DDBJ whole genome shotgun (WGS) entry which is preliminary data.</text>
</comment>
<dbReference type="NCBIfam" id="TIGR01841">
    <property type="entry name" value="phasin"/>
    <property type="match status" value="1"/>
</dbReference>
<evidence type="ECO:0000313" key="2">
    <source>
        <dbReference type="EMBL" id="MBK1782041.1"/>
    </source>
</evidence>
<dbReference type="RefSeq" id="WP_200238047.1">
    <property type="nucleotide sequence ID" value="NZ_JAENGP010000014.1"/>
</dbReference>
<protein>
    <submittedName>
        <fullName evidence="2">TIGR01841 family phasin</fullName>
    </submittedName>
</protein>
<gene>
    <name evidence="2" type="primary">phaP</name>
    <name evidence="2" type="ORF">JHL22_12525</name>
</gene>
<dbReference type="Proteomes" id="UP000635316">
    <property type="component" value="Unassembled WGS sequence"/>
</dbReference>
<keyword evidence="3" id="KW-1185">Reference proteome</keyword>
<dbReference type="PRINTS" id="PR00833">
    <property type="entry name" value="POAALLERGEN"/>
</dbReference>
<feature type="domain" description="Phasin" evidence="1">
    <location>
        <begin position="6"/>
        <end position="105"/>
    </location>
</feature>
<organism evidence="2 3">
    <name type="scientific">Advenella mandrilli</name>
    <dbReference type="NCBI Taxonomy" id="2800330"/>
    <lineage>
        <taxon>Bacteria</taxon>
        <taxon>Pseudomonadati</taxon>
        <taxon>Pseudomonadota</taxon>
        <taxon>Betaproteobacteria</taxon>
        <taxon>Burkholderiales</taxon>
        <taxon>Alcaligenaceae</taxon>
    </lineage>
</organism>
<dbReference type="InterPro" id="IPR010127">
    <property type="entry name" value="Phasin_subfam-1"/>
</dbReference>
<evidence type="ECO:0000313" key="3">
    <source>
        <dbReference type="Proteomes" id="UP000635316"/>
    </source>
</evidence>
<dbReference type="InterPro" id="IPR018968">
    <property type="entry name" value="Phasin"/>
</dbReference>
<proteinExistence type="predicted"/>
<sequence length="202" mass="20812">MSAIPQQILDRQKSAVNTFVAVQGSIFGGFEKLVDLNLKVIKASLGEAAEQSQQVSALKDPQEAVAFVSAMAQPNAEKAVAYTKNVYDIFSNLSNELIKLTETQVAEGQQQIAESIDQLAKNAPTGSESAVALLKSSLATANTAYDSLNKAAKQAVEVAEGNLAAATNATIKATESATAATTAAANNVANAAKTAARAGGRN</sequence>
<reference evidence="2 3" key="1">
    <citation type="submission" date="2020-12" db="EMBL/GenBank/DDBJ databases">
        <authorList>
            <person name="Lu T."/>
            <person name="Wang Q."/>
            <person name="Han X."/>
        </authorList>
    </citation>
    <scope>NUCLEOTIDE SEQUENCE [LARGE SCALE GENOMIC DNA]</scope>
    <source>
        <strain evidence="2 3">WQ 585</strain>
    </source>
</reference>
<dbReference type="EMBL" id="JAENGP010000014">
    <property type="protein sequence ID" value="MBK1782041.1"/>
    <property type="molecule type" value="Genomic_DNA"/>
</dbReference>
<accession>A0ABS1EDL5</accession>
<evidence type="ECO:0000259" key="1">
    <source>
        <dbReference type="Pfam" id="PF09361"/>
    </source>
</evidence>